<dbReference type="GO" id="GO:0009231">
    <property type="term" value="P:riboflavin biosynthetic process"/>
    <property type="evidence" value="ECO:0007669"/>
    <property type="project" value="InterPro"/>
</dbReference>
<proteinExistence type="predicted"/>
<dbReference type="InterPro" id="IPR036291">
    <property type="entry name" value="NAD(P)-bd_dom_sf"/>
</dbReference>
<protein>
    <recommendedName>
        <fullName evidence="1">riboflavin kinase</fullName>
        <ecNumber evidence="1">2.7.1.26</ecNumber>
    </recommendedName>
</protein>
<dbReference type="Pfam" id="PF01687">
    <property type="entry name" value="Flavokinase"/>
    <property type="match status" value="1"/>
</dbReference>
<dbReference type="SUPFAM" id="SSF82114">
    <property type="entry name" value="Riboflavin kinase-like"/>
    <property type="match status" value="1"/>
</dbReference>
<comment type="catalytic activity">
    <reaction evidence="7">
        <text>riboflavin + ATP = FMN + ADP + H(+)</text>
        <dbReference type="Rhea" id="RHEA:14357"/>
        <dbReference type="ChEBI" id="CHEBI:15378"/>
        <dbReference type="ChEBI" id="CHEBI:30616"/>
        <dbReference type="ChEBI" id="CHEBI:57986"/>
        <dbReference type="ChEBI" id="CHEBI:58210"/>
        <dbReference type="ChEBI" id="CHEBI:456216"/>
        <dbReference type="EC" id="2.7.1.26"/>
    </reaction>
</comment>
<dbReference type="Gene3D" id="3.40.50.720">
    <property type="entry name" value="NAD(P)-binding Rossmann-like Domain"/>
    <property type="match status" value="1"/>
</dbReference>
<dbReference type="SMART" id="SM00904">
    <property type="entry name" value="Flavokinase"/>
    <property type="match status" value="1"/>
</dbReference>
<dbReference type="Proteomes" id="UP000070449">
    <property type="component" value="Unassembled WGS sequence"/>
</dbReference>
<dbReference type="EC" id="2.7.1.26" evidence="1"/>
<dbReference type="SUPFAM" id="SSF51735">
    <property type="entry name" value="NAD(P)-binding Rossmann-fold domains"/>
    <property type="match status" value="1"/>
</dbReference>
<keyword evidence="2" id="KW-0285">Flavoprotein</keyword>
<evidence type="ECO:0000256" key="1">
    <source>
        <dbReference type="ARBA" id="ARBA00012105"/>
    </source>
</evidence>
<dbReference type="Gene3D" id="2.40.30.30">
    <property type="entry name" value="Riboflavin kinase-like"/>
    <property type="match status" value="1"/>
</dbReference>
<dbReference type="STRING" id="1617427.UZ20_WS6002000206"/>
<keyword evidence="6" id="KW-0067">ATP-binding</keyword>
<evidence type="ECO:0000256" key="7">
    <source>
        <dbReference type="ARBA" id="ARBA00047880"/>
    </source>
</evidence>
<dbReference type="GO" id="GO:0008531">
    <property type="term" value="F:riboflavin kinase activity"/>
    <property type="evidence" value="ECO:0007669"/>
    <property type="project" value="UniProtKB-EC"/>
</dbReference>
<dbReference type="InterPro" id="IPR015865">
    <property type="entry name" value="Riboflavin_kinase_bac/euk"/>
</dbReference>
<gene>
    <name evidence="10" type="primary">ribR</name>
    <name evidence="10" type="ORF">UZ20_WS6002000206</name>
</gene>
<evidence type="ECO:0000256" key="4">
    <source>
        <dbReference type="ARBA" id="ARBA00022679"/>
    </source>
</evidence>
<evidence type="ECO:0000259" key="8">
    <source>
        <dbReference type="SMART" id="SM00881"/>
    </source>
</evidence>
<evidence type="ECO:0000259" key="9">
    <source>
        <dbReference type="SMART" id="SM00904"/>
    </source>
</evidence>
<evidence type="ECO:0000256" key="5">
    <source>
        <dbReference type="ARBA" id="ARBA00022741"/>
    </source>
</evidence>
<evidence type="ECO:0000256" key="6">
    <source>
        <dbReference type="ARBA" id="ARBA00022840"/>
    </source>
</evidence>
<accession>A0A136KKE2</accession>
<dbReference type="Pfam" id="PF13380">
    <property type="entry name" value="CoA_binding_2"/>
    <property type="match status" value="1"/>
</dbReference>
<dbReference type="SMART" id="SM00881">
    <property type="entry name" value="CoA_binding"/>
    <property type="match status" value="1"/>
</dbReference>
<dbReference type="InterPro" id="IPR003781">
    <property type="entry name" value="CoA-bd"/>
</dbReference>
<keyword evidence="5" id="KW-0547">Nucleotide-binding</keyword>
<name>A0A136KKE2_9BACT</name>
<dbReference type="AlphaFoldDB" id="A0A136KKE2"/>
<evidence type="ECO:0000313" key="10">
    <source>
        <dbReference type="EMBL" id="KXK09897.1"/>
    </source>
</evidence>
<keyword evidence="4 10" id="KW-0808">Transferase</keyword>
<feature type="domain" description="CoA-binding" evidence="8">
    <location>
        <begin position="125"/>
        <end position="219"/>
    </location>
</feature>
<feature type="domain" description="Riboflavin kinase" evidence="9">
    <location>
        <begin position="6"/>
        <end position="124"/>
    </location>
</feature>
<keyword evidence="10" id="KW-0418">Kinase</keyword>
<comment type="caution">
    <text evidence="10">The sequence shown here is derived from an EMBL/GenBank/DDBJ whole genome shotgun (WGS) entry which is preliminary data.</text>
</comment>
<dbReference type="GO" id="GO:0005524">
    <property type="term" value="F:ATP binding"/>
    <property type="evidence" value="ECO:0007669"/>
    <property type="project" value="UniProtKB-KW"/>
</dbReference>
<organism evidence="10 11">
    <name type="scientific">candidate division WS6 bacterium OLB21</name>
    <dbReference type="NCBI Taxonomy" id="1617427"/>
    <lineage>
        <taxon>Bacteria</taxon>
        <taxon>Candidatus Dojkabacteria</taxon>
    </lineage>
</organism>
<reference evidence="10 11" key="1">
    <citation type="submission" date="2015-02" db="EMBL/GenBank/DDBJ databases">
        <title>Improved understanding of the partial-nitritation anammox process through 23 genomes representing the majority of the microbial community.</title>
        <authorList>
            <person name="Speth D.R."/>
            <person name="In T Zandt M."/>
            <person name="Guerrero Cruz S."/>
            <person name="Jetten M.S."/>
            <person name="Dutilh B.E."/>
        </authorList>
    </citation>
    <scope>NUCLEOTIDE SEQUENCE [LARGE SCALE GENOMIC DNA]</scope>
    <source>
        <strain evidence="10">OLB21</strain>
    </source>
</reference>
<dbReference type="InterPro" id="IPR023465">
    <property type="entry name" value="Riboflavin_kinase_dom_sf"/>
</dbReference>
<evidence type="ECO:0000256" key="2">
    <source>
        <dbReference type="ARBA" id="ARBA00022630"/>
    </source>
</evidence>
<dbReference type="EMBL" id="JYPD01000011">
    <property type="protein sequence ID" value="KXK09897.1"/>
    <property type="molecule type" value="Genomic_DNA"/>
</dbReference>
<keyword evidence="3" id="KW-0288">FMN</keyword>
<dbReference type="PANTHER" id="PTHR33303">
    <property type="entry name" value="CYTOPLASMIC PROTEIN-RELATED"/>
    <property type="match status" value="1"/>
</dbReference>
<sequence>MNLKRAFSGYVIAGERLGSKIGYPTINFDPEIISQSTRQGVWAASVVVDGDIYLAALYFGPKYVGNKSELVLEINILEYSGSIYKKRVRVELLKFVREPIKYDDISLLREQIGKDIKHIELITGLLSRENIYAVVGVSLDTAKYGYRVYKSMSDAGINVSAVNPKYSQEQGIKFYNSVADLNDNAEVIVFVVPPAVAENIIHDNIEVLRNKLVWFQPGSESENASKLCEVNHIDYVLNKCVVVDGLSLQLR</sequence>
<evidence type="ECO:0000256" key="3">
    <source>
        <dbReference type="ARBA" id="ARBA00022643"/>
    </source>
</evidence>
<evidence type="ECO:0000313" key="11">
    <source>
        <dbReference type="Proteomes" id="UP000070449"/>
    </source>
</evidence>
<dbReference type="PANTHER" id="PTHR33303:SF2">
    <property type="entry name" value="COA-BINDING DOMAIN-CONTAINING PROTEIN"/>
    <property type="match status" value="1"/>
</dbReference>